<evidence type="ECO:0000313" key="3">
    <source>
        <dbReference type="Proteomes" id="UP000193920"/>
    </source>
</evidence>
<gene>
    <name evidence="2" type="ORF">LY90DRAFT_509151</name>
</gene>
<sequence>MNHNNIDMFKLLVEYSKENGIKLIIDEFDIENLISKNNENINLKNISDINIEFIELIYFYKNEIIIKVKFSGNSYFLKRLNEFNEDEKKDEEKTEKEKIEKKKLK</sequence>
<comment type="caution">
    <text evidence="2">The sequence shown here is derived from an EMBL/GenBank/DDBJ whole genome shotgun (WGS) entry which is preliminary data.</text>
</comment>
<reference evidence="2 3" key="1">
    <citation type="submission" date="2016-08" db="EMBL/GenBank/DDBJ databases">
        <title>A Parts List for Fungal Cellulosomes Revealed by Comparative Genomics.</title>
        <authorList>
            <consortium name="DOE Joint Genome Institute"/>
            <person name="Haitjema C.H."/>
            <person name="Gilmore S.P."/>
            <person name="Henske J.K."/>
            <person name="Solomon K.V."/>
            <person name="De Groot R."/>
            <person name="Kuo A."/>
            <person name="Mondo S.J."/>
            <person name="Salamov A.A."/>
            <person name="Labutti K."/>
            <person name="Zhao Z."/>
            <person name="Chiniquy J."/>
            <person name="Barry K."/>
            <person name="Brewer H.M."/>
            <person name="Purvine S.O."/>
            <person name="Wright A.T."/>
            <person name="Boxma B."/>
            <person name="Van Alen T."/>
            <person name="Hackstein J.H."/>
            <person name="Baker S.E."/>
            <person name="Grigoriev I.V."/>
            <person name="O'Malley M.A."/>
        </authorList>
    </citation>
    <scope>NUCLEOTIDE SEQUENCE [LARGE SCALE GENOMIC DNA]</scope>
    <source>
        <strain evidence="2 3">G1</strain>
    </source>
</reference>
<proteinExistence type="predicted"/>
<dbReference type="AlphaFoldDB" id="A0A1Y2CI27"/>
<keyword evidence="3" id="KW-1185">Reference proteome</keyword>
<dbReference type="EMBL" id="MCOG01000106">
    <property type="protein sequence ID" value="ORY46711.1"/>
    <property type="molecule type" value="Genomic_DNA"/>
</dbReference>
<evidence type="ECO:0000256" key="1">
    <source>
        <dbReference type="SAM" id="MobiDB-lite"/>
    </source>
</evidence>
<dbReference type="Proteomes" id="UP000193920">
    <property type="component" value="Unassembled WGS sequence"/>
</dbReference>
<organism evidence="2 3">
    <name type="scientific">Neocallimastix californiae</name>
    <dbReference type="NCBI Taxonomy" id="1754190"/>
    <lineage>
        <taxon>Eukaryota</taxon>
        <taxon>Fungi</taxon>
        <taxon>Fungi incertae sedis</taxon>
        <taxon>Chytridiomycota</taxon>
        <taxon>Chytridiomycota incertae sedis</taxon>
        <taxon>Neocallimastigomycetes</taxon>
        <taxon>Neocallimastigales</taxon>
        <taxon>Neocallimastigaceae</taxon>
        <taxon>Neocallimastix</taxon>
    </lineage>
</organism>
<name>A0A1Y2CI27_9FUNG</name>
<evidence type="ECO:0000313" key="2">
    <source>
        <dbReference type="EMBL" id="ORY46711.1"/>
    </source>
</evidence>
<accession>A0A1Y2CI27</accession>
<protein>
    <submittedName>
        <fullName evidence="2">Uncharacterized protein</fullName>
    </submittedName>
</protein>
<feature type="region of interest" description="Disordered" evidence="1">
    <location>
        <begin position="85"/>
        <end position="105"/>
    </location>
</feature>